<dbReference type="AlphaFoldDB" id="A0A841B609"/>
<comment type="caution">
    <text evidence="3">The sequence shown here is derived from an EMBL/GenBank/DDBJ whole genome shotgun (WGS) entry which is preliminary data.</text>
</comment>
<dbReference type="EC" id="2.4.2.-" evidence="3"/>
<organism evidence="3 4">
    <name type="scientific">Amycolatopsis umgeniensis</name>
    <dbReference type="NCBI Taxonomy" id="336628"/>
    <lineage>
        <taxon>Bacteria</taxon>
        <taxon>Bacillati</taxon>
        <taxon>Actinomycetota</taxon>
        <taxon>Actinomycetes</taxon>
        <taxon>Pseudonocardiales</taxon>
        <taxon>Pseudonocardiaceae</taxon>
        <taxon>Amycolatopsis</taxon>
    </lineage>
</organism>
<sequence>MTQTSTTTGENTPDWPSRAWFLRPSTWTWFGFGLVLMVYADLAWRRRWMSDDGLIVLRTVRQILAGNGPVFNIGERVETNTSPLWTAILSVLGLVPGVPLEWISVVAGLVFSVAGLFFGLDGARRLYQPLAFHGLAPAGALVVCALPPFRDFATSGLETGLITLWLGGTWWLLVRRVSTMDDLRDWPVALVAGLGPLVRPDLALFSGVALVALLVLLRPGRRHAVGLLAVAAALPLAYQVFRMGYYGLLTPNTALVKEASEANWTRGWAYLIDLFQPYWLLLPVLLLAVAVLTMTSTMDRTFAVLTAVPLVGAVLLSLYVIRVGGDFMHGRMLLPALFCLLLPALALPVTRVNTAFLLAVGIWALVAAGSLRPSYSAEPRAVGVTDERSYWSRATGHEHPILAEDYADHPAMPSTLGAIQGVERPAVLIQDYTTRRWYAYPTDRPYVTVAADSMGALGLLIPLETRLRDGYGLANPFAAHSTSLPDGRTGHQKWLPPVWELANSARLPIAEGGPVRAEDVAAARLALSCPRIVAIDASVRDPLTAGRFADNLIGSFARGSVRFPRVATPPVTCGS</sequence>
<evidence type="ECO:0000313" key="4">
    <source>
        <dbReference type="Proteomes" id="UP000580861"/>
    </source>
</evidence>
<accession>A0A841B609</accession>
<keyword evidence="1" id="KW-0812">Transmembrane</keyword>
<reference evidence="3 4" key="1">
    <citation type="submission" date="2020-08" db="EMBL/GenBank/DDBJ databases">
        <title>Sequencing the genomes of 1000 actinobacteria strains.</title>
        <authorList>
            <person name="Klenk H.-P."/>
        </authorList>
    </citation>
    <scope>NUCLEOTIDE SEQUENCE [LARGE SCALE GENOMIC DNA]</scope>
    <source>
        <strain evidence="3 4">DSM 45272</strain>
    </source>
</reference>
<keyword evidence="4" id="KW-1185">Reference proteome</keyword>
<feature type="transmembrane region" description="Helical" evidence="1">
    <location>
        <begin position="224"/>
        <end position="241"/>
    </location>
</feature>
<name>A0A841B609_9PSEU</name>
<feature type="transmembrane region" description="Helical" evidence="1">
    <location>
        <begin position="197"/>
        <end position="217"/>
    </location>
</feature>
<feature type="domain" description="Terminal beta-(1-&gt;2)-arabinofuranosyltransferase C-terminal" evidence="2">
    <location>
        <begin position="436"/>
        <end position="559"/>
    </location>
</feature>
<feature type="transmembrane region" description="Helical" evidence="1">
    <location>
        <begin position="302"/>
        <end position="321"/>
    </location>
</feature>
<feature type="transmembrane region" description="Helical" evidence="1">
    <location>
        <begin position="354"/>
        <end position="371"/>
    </location>
</feature>
<feature type="transmembrane region" description="Helical" evidence="1">
    <location>
        <begin position="327"/>
        <end position="347"/>
    </location>
</feature>
<feature type="transmembrane region" description="Helical" evidence="1">
    <location>
        <begin position="278"/>
        <end position="295"/>
    </location>
</feature>
<evidence type="ECO:0000313" key="3">
    <source>
        <dbReference type="EMBL" id="MBB5853938.1"/>
    </source>
</evidence>
<keyword evidence="1" id="KW-0472">Membrane</keyword>
<keyword evidence="3" id="KW-0328">Glycosyltransferase</keyword>
<evidence type="ECO:0000256" key="1">
    <source>
        <dbReference type="SAM" id="Phobius"/>
    </source>
</evidence>
<keyword evidence="1" id="KW-1133">Transmembrane helix</keyword>
<feature type="transmembrane region" description="Helical" evidence="1">
    <location>
        <begin position="20"/>
        <end position="40"/>
    </location>
</feature>
<dbReference type="Pfam" id="PF26371">
    <property type="entry name" value="AftB_C"/>
    <property type="match status" value="1"/>
</dbReference>
<gene>
    <name evidence="3" type="ORF">HDA45_004025</name>
</gene>
<dbReference type="InterPro" id="IPR058983">
    <property type="entry name" value="AftB_C"/>
</dbReference>
<dbReference type="EMBL" id="JACHMX010000001">
    <property type="protein sequence ID" value="MBB5853938.1"/>
    <property type="molecule type" value="Genomic_DNA"/>
</dbReference>
<dbReference type="RefSeq" id="WP_184897568.1">
    <property type="nucleotide sequence ID" value="NZ_JACHMX010000001.1"/>
</dbReference>
<dbReference type="GO" id="GO:0016757">
    <property type="term" value="F:glycosyltransferase activity"/>
    <property type="evidence" value="ECO:0007669"/>
    <property type="project" value="UniProtKB-KW"/>
</dbReference>
<dbReference type="Proteomes" id="UP000580861">
    <property type="component" value="Unassembled WGS sequence"/>
</dbReference>
<evidence type="ECO:0000259" key="2">
    <source>
        <dbReference type="Pfam" id="PF26371"/>
    </source>
</evidence>
<keyword evidence="3" id="KW-0808">Transferase</keyword>
<feature type="transmembrane region" description="Helical" evidence="1">
    <location>
        <begin position="126"/>
        <end position="147"/>
    </location>
</feature>
<proteinExistence type="predicted"/>
<protein>
    <submittedName>
        <fullName evidence="3">Arabinofuranosyltransferase</fullName>
        <ecNumber evidence="3">2.4.2.-</ecNumber>
    </submittedName>
</protein>
<feature type="transmembrane region" description="Helical" evidence="1">
    <location>
        <begin position="102"/>
        <end position="120"/>
    </location>
</feature>